<name>A0A1I7YIF8_9BILA</name>
<dbReference type="WBParaSite" id="L893_g16664.t1">
    <property type="protein sequence ID" value="L893_g16664.t1"/>
    <property type="gene ID" value="L893_g16664"/>
</dbReference>
<accession>A0A1I7YIF8</accession>
<evidence type="ECO:0000313" key="2">
    <source>
        <dbReference type="WBParaSite" id="L893_g16664.t1"/>
    </source>
</evidence>
<sequence>MGRGGRPAEDRKGNAVGRIHNFVRGSSVHFRTPTKVDSKWRLSKADLQWTLAPRSTPSYANQIDAGAACDCSSDGRMLRRDRGRFLSFVTTKQC</sequence>
<dbReference type="AlphaFoldDB" id="A0A1I7YIF8"/>
<evidence type="ECO:0000313" key="1">
    <source>
        <dbReference type="Proteomes" id="UP000095287"/>
    </source>
</evidence>
<keyword evidence="1" id="KW-1185">Reference proteome</keyword>
<organism evidence="1 2">
    <name type="scientific">Steinernema glaseri</name>
    <dbReference type="NCBI Taxonomy" id="37863"/>
    <lineage>
        <taxon>Eukaryota</taxon>
        <taxon>Metazoa</taxon>
        <taxon>Ecdysozoa</taxon>
        <taxon>Nematoda</taxon>
        <taxon>Chromadorea</taxon>
        <taxon>Rhabditida</taxon>
        <taxon>Tylenchina</taxon>
        <taxon>Panagrolaimomorpha</taxon>
        <taxon>Strongyloidoidea</taxon>
        <taxon>Steinernematidae</taxon>
        <taxon>Steinernema</taxon>
    </lineage>
</organism>
<proteinExistence type="predicted"/>
<dbReference type="Proteomes" id="UP000095287">
    <property type="component" value="Unplaced"/>
</dbReference>
<reference evidence="2" key="1">
    <citation type="submission" date="2016-11" db="UniProtKB">
        <authorList>
            <consortium name="WormBaseParasite"/>
        </authorList>
    </citation>
    <scope>IDENTIFICATION</scope>
</reference>
<protein>
    <submittedName>
        <fullName evidence="2">Uncharacterized protein</fullName>
    </submittedName>
</protein>